<dbReference type="OrthoDB" id="696934at2759"/>
<dbReference type="InterPro" id="IPR012340">
    <property type="entry name" value="NA-bd_OB-fold"/>
</dbReference>
<dbReference type="PANTHER" id="PTHR47165">
    <property type="entry name" value="OS03G0429900 PROTEIN"/>
    <property type="match status" value="1"/>
</dbReference>
<name>A0A5N5G122_9ROSA</name>
<dbReference type="SUPFAM" id="SSF50249">
    <property type="entry name" value="Nucleic acid-binding proteins"/>
    <property type="match status" value="2"/>
</dbReference>
<dbReference type="Proteomes" id="UP000327157">
    <property type="component" value="Chromosome 14"/>
</dbReference>
<reference evidence="1 2" key="3">
    <citation type="submission" date="2019-11" db="EMBL/GenBank/DDBJ databases">
        <title>A de novo genome assembly of a pear dwarfing rootstock.</title>
        <authorList>
            <person name="Wang F."/>
            <person name="Wang J."/>
            <person name="Li S."/>
            <person name="Zhang Y."/>
            <person name="Fang M."/>
            <person name="Ma L."/>
            <person name="Zhao Y."/>
            <person name="Jiang S."/>
        </authorList>
    </citation>
    <scope>NUCLEOTIDE SEQUENCE [LARGE SCALE GENOMIC DNA]</scope>
    <source>
        <strain evidence="1">S2</strain>
        <tissue evidence="1">Leaf</tissue>
    </source>
</reference>
<evidence type="ECO:0000313" key="1">
    <source>
        <dbReference type="EMBL" id="KAB2608807.1"/>
    </source>
</evidence>
<evidence type="ECO:0000313" key="2">
    <source>
        <dbReference type="Proteomes" id="UP000327157"/>
    </source>
</evidence>
<comment type="caution">
    <text evidence="1">The sequence shown here is derived from an EMBL/GenBank/DDBJ whole genome shotgun (WGS) entry which is preliminary data.</text>
</comment>
<accession>A0A5N5G122</accession>
<dbReference type="AlphaFoldDB" id="A0A5N5G122"/>
<reference evidence="1 2" key="1">
    <citation type="submission" date="2019-09" db="EMBL/GenBank/DDBJ databases">
        <authorList>
            <person name="Ou C."/>
        </authorList>
    </citation>
    <scope>NUCLEOTIDE SEQUENCE [LARGE SCALE GENOMIC DNA]</scope>
    <source>
        <strain evidence="1">S2</strain>
        <tissue evidence="1">Leaf</tissue>
    </source>
</reference>
<dbReference type="EMBL" id="SMOL01000553">
    <property type="protein sequence ID" value="KAB2608807.1"/>
    <property type="molecule type" value="Genomic_DNA"/>
</dbReference>
<reference evidence="2" key="2">
    <citation type="submission" date="2019-10" db="EMBL/GenBank/DDBJ databases">
        <title>A de novo genome assembly of a pear dwarfing rootstock.</title>
        <authorList>
            <person name="Wang F."/>
            <person name="Wang J."/>
            <person name="Li S."/>
            <person name="Zhang Y."/>
            <person name="Fang M."/>
            <person name="Ma L."/>
            <person name="Zhao Y."/>
            <person name="Jiang S."/>
        </authorList>
    </citation>
    <scope>NUCLEOTIDE SEQUENCE [LARGE SCALE GENOMIC DNA]</scope>
</reference>
<keyword evidence="2" id="KW-1185">Reference proteome</keyword>
<keyword evidence="1" id="KW-0238">DNA-binding</keyword>
<dbReference type="Gene3D" id="2.40.50.140">
    <property type="entry name" value="Nucleic acid-binding proteins"/>
    <property type="match status" value="2"/>
</dbReference>
<sequence length="391" mass="43904">MMGVLTVLEPYSTSSTIAQRDRGETVRVTLWGETATTFDDIKIQTLLPPVFIALTSLKVKLHQGNPVLGSTGVTVYVFNPDIPQLSEYKHKFEHLRSPVRMLPTSADMYVGRPTVGGAESKTIDDLLLLNPALHRNESSTCEAAIVGVDLARGWWYKSCPSCHKIVKKMFESFECNEHGLINKLPEPWFKIDLILEDSTNQHNFLMIGRYAKKMLRVSCHTLVIKDRYDDPFILPPILKTLVGETKQFQLSFGNQNTDFGKIDFIVNGLLQDQDLSNPMIASIKPQTPTTTAGKQVVSQTTSSPLTPSQLLQQRPQPIEPIFSITITFLSNLINFPFIHSNKHRNEQTDTTNFATIAGQFHNLVVPKIEPTDKVLIAMLKTKSQAKKSKER</sequence>
<dbReference type="PANTHER" id="PTHR47165:SF4">
    <property type="entry name" value="OS03G0429900 PROTEIN"/>
    <property type="match status" value="1"/>
</dbReference>
<proteinExistence type="predicted"/>
<protein>
    <submittedName>
        <fullName evidence="1">Replication protein A 70 kDa DNA-binding subunit B-like</fullName>
    </submittedName>
</protein>
<gene>
    <name evidence="1" type="ORF">D8674_011975</name>
</gene>
<dbReference type="GO" id="GO:0003677">
    <property type="term" value="F:DNA binding"/>
    <property type="evidence" value="ECO:0007669"/>
    <property type="project" value="UniProtKB-KW"/>
</dbReference>
<organism evidence="1 2">
    <name type="scientific">Pyrus ussuriensis x Pyrus communis</name>
    <dbReference type="NCBI Taxonomy" id="2448454"/>
    <lineage>
        <taxon>Eukaryota</taxon>
        <taxon>Viridiplantae</taxon>
        <taxon>Streptophyta</taxon>
        <taxon>Embryophyta</taxon>
        <taxon>Tracheophyta</taxon>
        <taxon>Spermatophyta</taxon>
        <taxon>Magnoliopsida</taxon>
        <taxon>eudicotyledons</taxon>
        <taxon>Gunneridae</taxon>
        <taxon>Pentapetalae</taxon>
        <taxon>rosids</taxon>
        <taxon>fabids</taxon>
        <taxon>Rosales</taxon>
        <taxon>Rosaceae</taxon>
        <taxon>Amygdaloideae</taxon>
        <taxon>Maleae</taxon>
        <taxon>Pyrus</taxon>
    </lineage>
</organism>